<evidence type="ECO:0000256" key="3">
    <source>
        <dbReference type="ARBA" id="ARBA00023163"/>
    </source>
</evidence>
<dbReference type="SUPFAM" id="SSF46689">
    <property type="entry name" value="Homeodomain-like"/>
    <property type="match status" value="1"/>
</dbReference>
<dbReference type="PANTHER" id="PTHR47506:SF10">
    <property type="entry name" value="TRANSCRIPTIONAL REGULATORY PROTEIN"/>
    <property type="match status" value="1"/>
</dbReference>
<dbReference type="Pfam" id="PF16925">
    <property type="entry name" value="TetR_C_13"/>
    <property type="match status" value="1"/>
</dbReference>
<evidence type="ECO:0000256" key="1">
    <source>
        <dbReference type="ARBA" id="ARBA00023015"/>
    </source>
</evidence>
<dbReference type="Proteomes" id="UP000199046">
    <property type="component" value="Unassembled WGS sequence"/>
</dbReference>
<dbReference type="OrthoDB" id="270177at2"/>
<dbReference type="EMBL" id="FOLY01000005">
    <property type="protein sequence ID" value="SFC73984.1"/>
    <property type="molecule type" value="Genomic_DNA"/>
</dbReference>
<dbReference type="PANTHER" id="PTHR47506">
    <property type="entry name" value="TRANSCRIPTIONAL REGULATORY PROTEIN"/>
    <property type="match status" value="1"/>
</dbReference>
<feature type="DNA-binding region" description="H-T-H motif" evidence="4">
    <location>
        <begin position="37"/>
        <end position="56"/>
    </location>
</feature>
<name>A0A1I1LLH8_9GAMM</name>
<reference evidence="7" key="1">
    <citation type="submission" date="2016-10" db="EMBL/GenBank/DDBJ databases">
        <authorList>
            <person name="Varghese N."/>
            <person name="Submissions S."/>
        </authorList>
    </citation>
    <scope>NUCLEOTIDE SEQUENCE [LARGE SCALE GENOMIC DNA]</scope>
    <source>
        <strain evidence="7">DSM 23439</strain>
    </source>
</reference>
<keyword evidence="1" id="KW-0805">Transcription regulation</keyword>
<keyword evidence="3" id="KW-0804">Transcription</keyword>
<dbReference type="AlphaFoldDB" id="A0A1I1LLH8"/>
<feature type="domain" description="HTH tetR-type" evidence="5">
    <location>
        <begin position="14"/>
        <end position="74"/>
    </location>
</feature>
<evidence type="ECO:0000256" key="2">
    <source>
        <dbReference type="ARBA" id="ARBA00023125"/>
    </source>
</evidence>
<protein>
    <submittedName>
        <fullName evidence="6">Transcriptional regulator, TetR family</fullName>
    </submittedName>
</protein>
<keyword evidence="2 4" id="KW-0238">DNA-binding</keyword>
<dbReference type="Gene3D" id="1.10.10.60">
    <property type="entry name" value="Homeodomain-like"/>
    <property type="match status" value="1"/>
</dbReference>
<evidence type="ECO:0000313" key="7">
    <source>
        <dbReference type="Proteomes" id="UP000199046"/>
    </source>
</evidence>
<dbReference type="InterPro" id="IPR036271">
    <property type="entry name" value="Tet_transcr_reg_TetR-rel_C_sf"/>
</dbReference>
<proteinExistence type="predicted"/>
<evidence type="ECO:0000259" key="5">
    <source>
        <dbReference type="PROSITE" id="PS50977"/>
    </source>
</evidence>
<dbReference type="RefSeq" id="WP_090134654.1">
    <property type="nucleotide sequence ID" value="NZ_FOLY01000005.1"/>
</dbReference>
<dbReference type="InterPro" id="IPR009057">
    <property type="entry name" value="Homeodomain-like_sf"/>
</dbReference>
<accession>A0A1I1LLH8</accession>
<dbReference type="Pfam" id="PF00440">
    <property type="entry name" value="TetR_N"/>
    <property type="match status" value="1"/>
</dbReference>
<evidence type="ECO:0000313" key="6">
    <source>
        <dbReference type="EMBL" id="SFC73984.1"/>
    </source>
</evidence>
<dbReference type="GO" id="GO:0003677">
    <property type="term" value="F:DNA binding"/>
    <property type="evidence" value="ECO:0007669"/>
    <property type="project" value="UniProtKB-UniRule"/>
</dbReference>
<organism evidence="6 7">
    <name type="scientific">Kushneria avicenniae</name>
    <dbReference type="NCBI Taxonomy" id="402385"/>
    <lineage>
        <taxon>Bacteria</taxon>
        <taxon>Pseudomonadati</taxon>
        <taxon>Pseudomonadota</taxon>
        <taxon>Gammaproteobacteria</taxon>
        <taxon>Oceanospirillales</taxon>
        <taxon>Halomonadaceae</taxon>
        <taxon>Kushneria</taxon>
    </lineage>
</organism>
<dbReference type="Gene3D" id="1.10.357.10">
    <property type="entry name" value="Tetracycline Repressor, domain 2"/>
    <property type="match status" value="1"/>
</dbReference>
<dbReference type="STRING" id="402385.SAMN05421848_2555"/>
<evidence type="ECO:0000256" key="4">
    <source>
        <dbReference type="PROSITE-ProRule" id="PRU00335"/>
    </source>
</evidence>
<dbReference type="SUPFAM" id="SSF48498">
    <property type="entry name" value="Tetracyclin repressor-like, C-terminal domain"/>
    <property type="match status" value="1"/>
</dbReference>
<keyword evidence="7" id="KW-1185">Reference proteome</keyword>
<dbReference type="PROSITE" id="PS50977">
    <property type="entry name" value="HTH_TETR_2"/>
    <property type="match status" value="1"/>
</dbReference>
<dbReference type="InterPro" id="IPR011075">
    <property type="entry name" value="TetR_C"/>
</dbReference>
<dbReference type="InterPro" id="IPR001647">
    <property type="entry name" value="HTH_TetR"/>
</dbReference>
<sequence length="200" mass="21763">MSSSKAPARGRPRAFDEDRFLDTAIALFSHTGFAGISLSTLTSASKLTVGSIYKAYGDKAGVFASALERYIALREADLEQRLTPLSNARDRIATLLEYYLNLSQGHDGRLGCMVVTGVTEIEQVGDAAAILRHQLTSRRQVLSRLVSEGHQDGSIARHVECETTADLLLALFQGMRVVGRAGDLTHDNTAFVNQALRLLE</sequence>
<gene>
    <name evidence="6" type="ORF">SAMN05421848_2555</name>
</gene>